<dbReference type="InterPro" id="IPR000297">
    <property type="entry name" value="PPIase_PpiC"/>
</dbReference>
<organism evidence="3 4">
    <name type="scientific">Candidatus Doudnabacteria bacterium RIFCSPHIGHO2_12_FULL_48_16</name>
    <dbReference type="NCBI Taxonomy" id="1817838"/>
    <lineage>
        <taxon>Bacteria</taxon>
        <taxon>Candidatus Doudnaibacteriota</taxon>
    </lineage>
</organism>
<dbReference type="PANTHER" id="PTHR47245:SF2">
    <property type="entry name" value="PEPTIDYL-PROLYL CIS-TRANS ISOMERASE HP_0175-RELATED"/>
    <property type="match status" value="1"/>
</dbReference>
<accession>A0A1F5PLR8</accession>
<feature type="domain" description="PpiC" evidence="2">
    <location>
        <begin position="141"/>
        <end position="244"/>
    </location>
</feature>
<keyword evidence="1" id="KW-0697">Rotamase</keyword>
<dbReference type="Pfam" id="PF00639">
    <property type="entry name" value="Rotamase"/>
    <property type="match status" value="1"/>
</dbReference>
<dbReference type="Gene3D" id="3.10.50.40">
    <property type="match status" value="1"/>
</dbReference>
<protein>
    <recommendedName>
        <fullName evidence="2">PpiC domain-containing protein</fullName>
    </recommendedName>
</protein>
<name>A0A1F5PLR8_9BACT</name>
<gene>
    <name evidence="3" type="ORF">A3E29_01625</name>
</gene>
<dbReference type="Proteomes" id="UP000177682">
    <property type="component" value="Unassembled WGS sequence"/>
</dbReference>
<comment type="caution">
    <text evidence="3">The sequence shown here is derived from an EMBL/GenBank/DDBJ whole genome shotgun (WGS) entry which is preliminary data.</text>
</comment>
<dbReference type="InterPro" id="IPR050245">
    <property type="entry name" value="PrsA_foldase"/>
</dbReference>
<keyword evidence="1" id="KW-0413">Isomerase</keyword>
<evidence type="ECO:0000313" key="4">
    <source>
        <dbReference type="Proteomes" id="UP000177682"/>
    </source>
</evidence>
<dbReference type="PROSITE" id="PS50198">
    <property type="entry name" value="PPIC_PPIASE_2"/>
    <property type="match status" value="1"/>
</dbReference>
<dbReference type="PANTHER" id="PTHR47245">
    <property type="entry name" value="PEPTIDYLPROLYL ISOMERASE"/>
    <property type="match status" value="1"/>
</dbReference>
<dbReference type="AlphaFoldDB" id="A0A1F5PLR8"/>
<dbReference type="SUPFAM" id="SSF54534">
    <property type="entry name" value="FKBP-like"/>
    <property type="match status" value="1"/>
</dbReference>
<dbReference type="InterPro" id="IPR046357">
    <property type="entry name" value="PPIase_dom_sf"/>
</dbReference>
<reference evidence="3 4" key="1">
    <citation type="journal article" date="2016" name="Nat. Commun.">
        <title>Thousands of microbial genomes shed light on interconnected biogeochemical processes in an aquifer system.</title>
        <authorList>
            <person name="Anantharaman K."/>
            <person name="Brown C.T."/>
            <person name="Hug L.A."/>
            <person name="Sharon I."/>
            <person name="Castelle C.J."/>
            <person name="Probst A.J."/>
            <person name="Thomas B.C."/>
            <person name="Singh A."/>
            <person name="Wilkins M.J."/>
            <person name="Karaoz U."/>
            <person name="Brodie E.L."/>
            <person name="Williams K.H."/>
            <person name="Hubbard S.S."/>
            <person name="Banfield J.F."/>
        </authorList>
    </citation>
    <scope>NUCLEOTIDE SEQUENCE [LARGE SCALE GENOMIC DNA]</scope>
</reference>
<dbReference type="GO" id="GO:0003755">
    <property type="term" value="F:peptidyl-prolyl cis-trans isomerase activity"/>
    <property type="evidence" value="ECO:0007669"/>
    <property type="project" value="UniProtKB-KW"/>
</dbReference>
<sequence length="283" mass="32430">MQRQISNGISKKFTHWHAGAAIVLLFAIVTVLAYTTNWPLLQRIYPAVMIKGRFITLKAWADAQTVAAKFDQNFNREALLDQQIKTEEEKQLVWNLGLGLSRQDVDAELRFLKFGQEQKYTDLLQSHFGSESENFERFVALPRIYDAKLRVKYNSDHNYGTNFDDYNRAINILSEVKASENFDAIAAEKSDDKVTGQLGGDLGFVSLDQLIPELAEKIRGLAIGRVADQIVVSRWGYHILYPVETAQREGQTVYHIKQILVQTSGYDNWLNPQLKDFSVWRIK</sequence>
<evidence type="ECO:0000259" key="2">
    <source>
        <dbReference type="PROSITE" id="PS50198"/>
    </source>
</evidence>
<evidence type="ECO:0000313" key="3">
    <source>
        <dbReference type="EMBL" id="OGE90851.1"/>
    </source>
</evidence>
<dbReference type="EMBL" id="MFEY01000003">
    <property type="protein sequence ID" value="OGE90851.1"/>
    <property type="molecule type" value="Genomic_DNA"/>
</dbReference>
<evidence type="ECO:0000256" key="1">
    <source>
        <dbReference type="PROSITE-ProRule" id="PRU00278"/>
    </source>
</evidence>
<proteinExistence type="predicted"/>